<accession>A0A561PNQ1</accession>
<dbReference type="Proteomes" id="UP000320811">
    <property type="component" value="Unassembled WGS sequence"/>
</dbReference>
<sequence>MICGFFTAYHFFQEEHLLFTPLDYILPVRQTKIYLDSENIIIRCENTVNSYSNVITLIQAYSIQSN</sequence>
<evidence type="ECO:0000313" key="1">
    <source>
        <dbReference type="EMBL" id="TWF39730.1"/>
    </source>
</evidence>
<evidence type="ECO:0000313" key="2">
    <source>
        <dbReference type="Proteomes" id="UP000320811"/>
    </source>
</evidence>
<keyword evidence="2" id="KW-1185">Reference proteome</keyword>
<comment type="caution">
    <text evidence="1">The sequence shown here is derived from an EMBL/GenBank/DDBJ whole genome shotgun (WGS) entry which is preliminary data.</text>
</comment>
<reference evidence="1 2" key="1">
    <citation type="submission" date="2019-06" db="EMBL/GenBank/DDBJ databases">
        <title>Sorghum-associated microbial communities from plants grown in Nebraska, USA.</title>
        <authorList>
            <person name="Schachtman D."/>
        </authorList>
    </citation>
    <scope>NUCLEOTIDE SEQUENCE [LARGE SCALE GENOMIC DNA]</scope>
    <source>
        <strain evidence="1 2">1209</strain>
    </source>
</reference>
<name>A0A561PNQ1_9BACT</name>
<dbReference type="AlphaFoldDB" id="A0A561PNQ1"/>
<organism evidence="1 2">
    <name type="scientific">Chitinophaga polysaccharea</name>
    <dbReference type="NCBI Taxonomy" id="1293035"/>
    <lineage>
        <taxon>Bacteria</taxon>
        <taxon>Pseudomonadati</taxon>
        <taxon>Bacteroidota</taxon>
        <taxon>Chitinophagia</taxon>
        <taxon>Chitinophagales</taxon>
        <taxon>Chitinophagaceae</taxon>
        <taxon>Chitinophaga</taxon>
    </lineage>
</organism>
<protein>
    <submittedName>
        <fullName evidence="1">Uncharacterized protein</fullName>
    </submittedName>
</protein>
<proteinExistence type="predicted"/>
<dbReference type="EMBL" id="VIWO01000005">
    <property type="protein sequence ID" value="TWF39730.1"/>
    <property type="molecule type" value="Genomic_DNA"/>
</dbReference>
<gene>
    <name evidence="1" type="ORF">FHW36_105169</name>
</gene>